<protein>
    <recommendedName>
        <fullName evidence="2">Aminoglycoside phosphotransferase domain-containing protein</fullName>
    </recommendedName>
</protein>
<dbReference type="AlphaFoldDB" id="A0A382YKK6"/>
<proteinExistence type="predicted"/>
<feature type="non-terminal residue" evidence="1">
    <location>
        <position position="1"/>
    </location>
</feature>
<name>A0A382YKK6_9ZZZZ</name>
<organism evidence="1">
    <name type="scientific">marine metagenome</name>
    <dbReference type="NCBI Taxonomy" id="408172"/>
    <lineage>
        <taxon>unclassified sequences</taxon>
        <taxon>metagenomes</taxon>
        <taxon>ecological metagenomes</taxon>
    </lineage>
</organism>
<dbReference type="EMBL" id="UINC01176592">
    <property type="protein sequence ID" value="SVD83793.1"/>
    <property type="molecule type" value="Genomic_DNA"/>
</dbReference>
<dbReference type="InterPro" id="IPR011009">
    <property type="entry name" value="Kinase-like_dom_sf"/>
</dbReference>
<feature type="non-terminal residue" evidence="1">
    <location>
        <position position="263"/>
    </location>
</feature>
<dbReference type="SUPFAM" id="SSF56112">
    <property type="entry name" value="Protein kinase-like (PK-like)"/>
    <property type="match status" value="1"/>
</dbReference>
<evidence type="ECO:0000313" key="1">
    <source>
        <dbReference type="EMBL" id="SVD83793.1"/>
    </source>
</evidence>
<sequence length="263" mass="30595">GGRGNSGVYKITLQDESKAALKIYSDNEGHNRLHSEYNGSTLLVEKGIDQIPKPLICNHDLNCAAYEWIEGKLVEYPTEENLNQSFMLLNQLHNLRNLTAFSSFPRASAACFSGFDIELQLKHRFKKLHEQGEMEEGIKSYIYNELEPFIEEIIVWSKERWSDFDDFERVLTQEDLTLSPSDFGFHNALKKDSGEIIFHDFEYFGWDDPVKLIIDFSLHPGMNLDEKLLRKWFQGTFKIYGKKLLPKLLAAWPLYALCWVLIY</sequence>
<reference evidence="1" key="1">
    <citation type="submission" date="2018-05" db="EMBL/GenBank/DDBJ databases">
        <authorList>
            <person name="Lanie J.A."/>
            <person name="Ng W.-L."/>
            <person name="Kazmierczak K.M."/>
            <person name="Andrzejewski T.M."/>
            <person name="Davidsen T.M."/>
            <person name="Wayne K.J."/>
            <person name="Tettelin H."/>
            <person name="Glass J.I."/>
            <person name="Rusch D."/>
            <person name="Podicherti R."/>
            <person name="Tsui H.-C.T."/>
            <person name="Winkler M.E."/>
        </authorList>
    </citation>
    <scope>NUCLEOTIDE SEQUENCE</scope>
</reference>
<gene>
    <name evidence="1" type="ORF">METZ01_LOCUS436647</name>
</gene>
<evidence type="ECO:0008006" key="2">
    <source>
        <dbReference type="Google" id="ProtNLM"/>
    </source>
</evidence>
<accession>A0A382YKK6</accession>